<feature type="binding site" evidence="3">
    <location>
        <position position="21"/>
    </location>
    <ligand>
        <name>a divalent metal cation</name>
        <dbReference type="ChEBI" id="CHEBI:60240"/>
    </ligand>
</feature>
<evidence type="ECO:0000256" key="2">
    <source>
        <dbReference type="PIRSR" id="PIRSR605511-1"/>
    </source>
</evidence>
<dbReference type="InterPro" id="IPR005511">
    <property type="entry name" value="SMP-30"/>
</dbReference>
<keyword evidence="3" id="KW-0479">Metal-binding</keyword>
<dbReference type="SUPFAM" id="SSF63829">
    <property type="entry name" value="Calcium-dependent phosphotriesterase"/>
    <property type="match status" value="1"/>
</dbReference>
<feature type="active site" description="Proton donor/acceptor" evidence="2">
    <location>
        <position position="197"/>
    </location>
</feature>
<dbReference type="InterPro" id="IPR011042">
    <property type="entry name" value="6-blade_b-propeller_TolB-like"/>
</dbReference>
<evidence type="ECO:0000256" key="3">
    <source>
        <dbReference type="PIRSR" id="PIRSR605511-2"/>
    </source>
</evidence>
<dbReference type="Gene3D" id="2.120.10.30">
    <property type="entry name" value="TolB, C-terminal domain"/>
    <property type="match status" value="1"/>
</dbReference>
<evidence type="ECO:0000256" key="1">
    <source>
        <dbReference type="ARBA" id="ARBA00008853"/>
    </source>
</evidence>
<organism evidence="5 6">
    <name type="scientific">Chimaeribacter coloradensis</name>
    <dbReference type="NCBI Taxonomy" id="2060068"/>
    <lineage>
        <taxon>Bacteria</taxon>
        <taxon>Pseudomonadati</taxon>
        <taxon>Pseudomonadota</taxon>
        <taxon>Gammaproteobacteria</taxon>
        <taxon>Enterobacterales</taxon>
        <taxon>Yersiniaceae</taxon>
        <taxon>Chimaeribacter</taxon>
    </lineage>
</organism>
<feature type="domain" description="SMP-30/Gluconolactonase/LRE-like region" evidence="4">
    <location>
        <begin position="19"/>
        <end position="259"/>
    </location>
</feature>
<feature type="binding site" evidence="3">
    <location>
        <position position="154"/>
    </location>
    <ligand>
        <name>a divalent metal cation</name>
        <dbReference type="ChEBI" id="CHEBI:60240"/>
    </ligand>
</feature>
<reference evidence="5 6" key="1">
    <citation type="submission" date="2017-12" db="EMBL/GenBank/DDBJ databases">
        <title>Characterization of six clinical isolates of Enterochimera gen. nov., a novel genus of the Yersiniaciae family and the three species Enterochimera arupensis sp. nov., Enterochimera coloradensis sp. nov, and Enterochimera californica sp. nov.</title>
        <authorList>
            <person name="Rossi A."/>
            <person name="Fisher M."/>
        </authorList>
    </citation>
    <scope>NUCLEOTIDE SEQUENCE [LARGE SCALE GENOMIC DNA]</scope>
    <source>
        <strain evidence="6">2016-Iso4</strain>
    </source>
</reference>
<dbReference type="EMBL" id="PJZH01000003">
    <property type="protein sequence ID" value="PLR38459.1"/>
    <property type="molecule type" value="Genomic_DNA"/>
</dbReference>
<dbReference type="GO" id="GO:0019853">
    <property type="term" value="P:L-ascorbic acid biosynthetic process"/>
    <property type="evidence" value="ECO:0007669"/>
    <property type="project" value="TreeGrafter"/>
</dbReference>
<evidence type="ECO:0000259" key="4">
    <source>
        <dbReference type="Pfam" id="PF08450"/>
    </source>
</evidence>
<feature type="binding site" evidence="3">
    <location>
        <position position="105"/>
    </location>
    <ligand>
        <name>substrate</name>
    </ligand>
</feature>
<dbReference type="GO" id="GO:0004341">
    <property type="term" value="F:gluconolactonase activity"/>
    <property type="evidence" value="ECO:0007669"/>
    <property type="project" value="TreeGrafter"/>
</dbReference>
<feature type="binding site" evidence="3">
    <location>
        <position position="197"/>
    </location>
    <ligand>
        <name>a divalent metal cation</name>
        <dbReference type="ChEBI" id="CHEBI:60240"/>
    </ligand>
</feature>
<dbReference type="PANTHER" id="PTHR10907:SF47">
    <property type="entry name" value="REGUCALCIN"/>
    <property type="match status" value="1"/>
</dbReference>
<comment type="caution">
    <text evidence="5">The sequence shown here is derived from an EMBL/GenBank/DDBJ whole genome shotgun (WGS) entry which is preliminary data.</text>
</comment>
<evidence type="ECO:0000313" key="5">
    <source>
        <dbReference type="EMBL" id="PLR38459.1"/>
    </source>
</evidence>
<dbReference type="Proteomes" id="UP000234503">
    <property type="component" value="Unassembled WGS sequence"/>
</dbReference>
<dbReference type="RefSeq" id="WP_101823401.1">
    <property type="nucleotide sequence ID" value="NZ_PJZH01000003.1"/>
</dbReference>
<dbReference type="Pfam" id="PF08450">
    <property type="entry name" value="SGL"/>
    <property type="match status" value="1"/>
</dbReference>
<evidence type="ECO:0000313" key="6">
    <source>
        <dbReference type="Proteomes" id="UP000234503"/>
    </source>
</evidence>
<dbReference type="PANTHER" id="PTHR10907">
    <property type="entry name" value="REGUCALCIN"/>
    <property type="match status" value="1"/>
</dbReference>
<name>A0A2N5E986_9GAMM</name>
<gene>
    <name evidence="5" type="ORF">CYR32_05560</name>
</gene>
<dbReference type="PRINTS" id="PR01790">
    <property type="entry name" value="SMP30FAMILY"/>
</dbReference>
<dbReference type="InterPro" id="IPR013658">
    <property type="entry name" value="SGL"/>
</dbReference>
<comment type="similarity">
    <text evidence="1">Belongs to the SMP-30/CGR1 family.</text>
</comment>
<feature type="binding site" evidence="3">
    <location>
        <position position="107"/>
    </location>
    <ligand>
        <name>substrate</name>
    </ligand>
</feature>
<dbReference type="OrthoDB" id="9775406at2"/>
<proteinExistence type="inferred from homology"/>
<comment type="cofactor">
    <cofactor evidence="3">
        <name>Zn(2+)</name>
        <dbReference type="ChEBI" id="CHEBI:29105"/>
    </cofactor>
    <text evidence="3">Binds 1 divalent metal cation per subunit.</text>
</comment>
<sequence length="291" mass="32390">MAAFLRSDVTPVNDYRAELGETPVWCDRSQSLLWVDINRQRLLRYWPSRRETEIRTLPGVTSGVLLTDKEELFLLVSQLGITTYDFASGEIAVLCDYPEEIAKTRPNEAAIAPDGSLWFGTMDLTENDPIGAWYRYAAGDAAPEMMMDKLTIPNTLVWHENRVWFADSSAKRFYSGNSKRINPRTLSCYSSGELTPDGSTLTTSGRLVNACFGHHCLFTYQINDGELLAEEAIPLPVSQPSCCTFGGPERKTLFITSARKGLENPGELDGALLQVETNETGVPQHRFILPG</sequence>
<keyword evidence="6" id="KW-1185">Reference proteome</keyword>
<accession>A0A2N5E986</accession>
<keyword evidence="3" id="KW-0862">Zinc</keyword>
<protein>
    <submittedName>
        <fullName evidence="5">Gluconolaconase</fullName>
    </submittedName>
</protein>
<dbReference type="AlphaFoldDB" id="A0A2N5E986"/>
<dbReference type="GO" id="GO:0005509">
    <property type="term" value="F:calcium ion binding"/>
    <property type="evidence" value="ECO:0007669"/>
    <property type="project" value="TreeGrafter"/>
</dbReference>